<protein>
    <submittedName>
        <fullName evidence="1">Uncharacterized protein</fullName>
    </submittedName>
</protein>
<dbReference type="EMBL" id="JARIHO010000030">
    <property type="protein sequence ID" value="KAJ7336784.1"/>
    <property type="molecule type" value="Genomic_DNA"/>
</dbReference>
<comment type="caution">
    <text evidence="1">The sequence shown here is derived from an EMBL/GenBank/DDBJ whole genome shotgun (WGS) entry which is preliminary data.</text>
</comment>
<proteinExistence type="predicted"/>
<organism evidence="1 2">
    <name type="scientific">Mycena albidolilacea</name>
    <dbReference type="NCBI Taxonomy" id="1033008"/>
    <lineage>
        <taxon>Eukaryota</taxon>
        <taxon>Fungi</taxon>
        <taxon>Dikarya</taxon>
        <taxon>Basidiomycota</taxon>
        <taxon>Agaricomycotina</taxon>
        <taxon>Agaricomycetes</taxon>
        <taxon>Agaricomycetidae</taxon>
        <taxon>Agaricales</taxon>
        <taxon>Marasmiineae</taxon>
        <taxon>Mycenaceae</taxon>
        <taxon>Mycena</taxon>
    </lineage>
</organism>
<reference evidence="1" key="1">
    <citation type="submission" date="2023-03" db="EMBL/GenBank/DDBJ databases">
        <title>Massive genome expansion in bonnet fungi (Mycena s.s.) driven by repeated elements and novel gene families across ecological guilds.</title>
        <authorList>
            <consortium name="Lawrence Berkeley National Laboratory"/>
            <person name="Harder C.B."/>
            <person name="Miyauchi S."/>
            <person name="Viragh M."/>
            <person name="Kuo A."/>
            <person name="Thoen E."/>
            <person name="Andreopoulos B."/>
            <person name="Lu D."/>
            <person name="Skrede I."/>
            <person name="Drula E."/>
            <person name="Henrissat B."/>
            <person name="Morin E."/>
            <person name="Kohler A."/>
            <person name="Barry K."/>
            <person name="LaButti K."/>
            <person name="Morin E."/>
            <person name="Salamov A."/>
            <person name="Lipzen A."/>
            <person name="Mereny Z."/>
            <person name="Hegedus B."/>
            <person name="Baldrian P."/>
            <person name="Stursova M."/>
            <person name="Weitz H."/>
            <person name="Taylor A."/>
            <person name="Grigoriev I.V."/>
            <person name="Nagy L.G."/>
            <person name="Martin F."/>
            <person name="Kauserud H."/>
        </authorList>
    </citation>
    <scope>NUCLEOTIDE SEQUENCE</scope>
    <source>
        <strain evidence="1">CBHHK002</strain>
    </source>
</reference>
<dbReference type="Proteomes" id="UP001218218">
    <property type="component" value="Unassembled WGS sequence"/>
</dbReference>
<gene>
    <name evidence="1" type="ORF">DFH08DRAFT_813103</name>
</gene>
<dbReference type="AlphaFoldDB" id="A0AAD6ZS32"/>
<keyword evidence="2" id="KW-1185">Reference proteome</keyword>
<name>A0AAD6ZS32_9AGAR</name>
<dbReference type="SUPFAM" id="SSF55144">
    <property type="entry name" value="LigT-like"/>
    <property type="match status" value="1"/>
</dbReference>
<evidence type="ECO:0000313" key="2">
    <source>
        <dbReference type="Proteomes" id="UP001218218"/>
    </source>
</evidence>
<evidence type="ECO:0000313" key="1">
    <source>
        <dbReference type="EMBL" id="KAJ7336784.1"/>
    </source>
</evidence>
<accession>A0AAD6ZS32</accession>
<sequence>MGEKLTKSGGPGANTEGEMAVEKRIANQGDGKHVHTDTSLNTRGIIVSVSIARAAERAPTNIDLPQGISCVPTPTTPAMTYYHGLTIQFTLARGRKLSWMNELRKGLYPRQIPVHVTVFPVFSLDEDEYSALFERLEEVAAQFESWVLGECGTEQCDDWVAIRLWEEDGEGDGFGEIVEELKDWVPVDAVEEPHITVYRGPKSGAYIPYFGEWMGTAGIRRRLERLVDEYAAEHGGNGLSVRVTGLQLLHDGKVRVFARAGIIDGKERHLRRATRGGCVEIGAREWVLSGKGVGLEVCRVWMQ</sequence>
<dbReference type="InterPro" id="IPR009097">
    <property type="entry name" value="Cyclic_Pdiesterase"/>
</dbReference>